<dbReference type="Proteomes" id="UP000319576">
    <property type="component" value="Chromosome"/>
</dbReference>
<dbReference type="AlphaFoldDB" id="A0A517XXY7"/>
<feature type="compositionally biased region" description="Basic and acidic residues" evidence="4">
    <location>
        <begin position="540"/>
        <end position="549"/>
    </location>
</feature>
<comment type="subcellular location">
    <subcellularLocation>
        <location evidence="1">Cell envelope</location>
    </subcellularLocation>
</comment>
<evidence type="ECO:0000256" key="1">
    <source>
        <dbReference type="ARBA" id="ARBA00004196"/>
    </source>
</evidence>
<keyword evidence="2 3" id="KW-0175">Coiled coil</keyword>
<dbReference type="GO" id="GO:0030313">
    <property type="term" value="C:cell envelope"/>
    <property type="evidence" value="ECO:0007669"/>
    <property type="project" value="UniProtKB-SubCell"/>
</dbReference>
<dbReference type="EMBL" id="CP036273">
    <property type="protein sequence ID" value="QDU22372.1"/>
    <property type="molecule type" value="Genomic_DNA"/>
</dbReference>
<name>A0A517XXY7_9BACT</name>
<feature type="compositionally biased region" description="Gly residues" evidence="4">
    <location>
        <begin position="519"/>
        <end position="539"/>
    </location>
</feature>
<accession>A0A517XXY7</accession>
<dbReference type="PANTHER" id="PTHR32347">
    <property type="entry name" value="EFFLUX SYSTEM COMPONENT YKNX-RELATED"/>
    <property type="match status" value="1"/>
</dbReference>
<reference evidence="6 7" key="1">
    <citation type="submission" date="2019-02" db="EMBL/GenBank/DDBJ databases">
        <title>Deep-cultivation of Planctomycetes and their phenomic and genomic characterization uncovers novel biology.</title>
        <authorList>
            <person name="Wiegand S."/>
            <person name="Jogler M."/>
            <person name="Boedeker C."/>
            <person name="Pinto D."/>
            <person name="Vollmers J."/>
            <person name="Rivas-Marin E."/>
            <person name="Kohn T."/>
            <person name="Peeters S.H."/>
            <person name="Heuer A."/>
            <person name="Rast P."/>
            <person name="Oberbeckmann S."/>
            <person name="Bunk B."/>
            <person name="Jeske O."/>
            <person name="Meyerdierks A."/>
            <person name="Storesund J.E."/>
            <person name="Kallscheuer N."/>
            <person name="Luecker S."/>
            <person name="Lage O.M."/>
            <person name="Pohl T."/>
            <person name="Merkel B.J."/>
            <person name="Hornburger P."/>
            <person name="Mueller R.-W."/>
            <person name="Bruemmer F."/>
            <person name="Labrenz M."/>
            <person name="Spormann A.M."/>
            <person name="Op den Camp H."/>
            <person name="Overmann J."/>
            <person name="Amann R."/>
            <person name="Jetten M.S.M."/>
            <person name="Mascher T."/>
            <person name="Medema M.H."/>
            <person name="Devos D.P."/>
            <person name="Kaster A.-K."/>
            <person name="Ovreas L."/>
            <person name="Rohde M."/>
            <person name="Galperin M.Y."/>
            <person name="Jogler C."/>
        </authorList>
    </citation>
    <scope>NUCLEOTIDE SEQUENCE [LARGE SCALE GENOMIC DNA]</scope>
    <source>
        <strain evidence="6 7">ETA_A1</strain>
    </source>
</reference>
<dbReference type="Gene3D" id="2.40.420.20">
    <property type="match status" value="1"/>
</dbReference>
<proteinExistence type="predicted"/>
<gene>
    <name evidence="6" type="primary">macA_2</name>
    <name evidence="6" type="ORF">ETAA1_43520</name>
</gene>
<dbReference type="InterPro" id="IPR058649">
    <property type="entry name" value="CzcB_C"/>
</dbReference>
<keyword evidence="7" id="KW-1185">Reference proteome</keyword>
<feature type="region of interest" description="Disordered" evidence="4">
    <location>
        <begin position="509"/>
        <end position="566"/>
    </location>
</feature>
<protein>
    <submittedName>
        <fullName evidence="6">Macrolide export protein MacA</fullName>
    </submittedName>
</protein>
<evidence type="ECO:0000313" key="6">
    <source>
        <dbReference type="EMBL" id="QDU22372.1"/>
    </source>
</evidence>
<dbReference type="KEGG" id="uli:ETAA1_43520"/>
<organism evidence="6 7">
    <name type="scientific">Urbifossiella limnaea</name>
    <dbReference type="NCBI Taxonomy" id="2528023"/>
    <lineage>
        <taxon>Bacteria</taxon>
        <taxon>Pseudomonadati</taxon>
        <taxon>Planctomycetota</taxon>
        <taxon>Planctomycetia</taxon>
        <taxon>Gemmatales</taxon>
        <taxon>Gemmataceae</taxon>
        <taxon>Urbifossiella</taxon>
    </lineage>
</organism>
<feature type="coiled-coil region" evidence="3">
    <location>
        <begin position="168"/>
        <end position="240"/>
    </location>
</feature>
<dbReference type="PANTHER" id="PTHR32347:SF27">
    <property type="entry name" value="RND EFFLUX PUMP MEMBRANE FUSION PROTEIN BARREL-SANDWICH DOMAIN-CONTAINING PROTEIN"/>
    <property type="match status" value="1"/>
</dbReference>
<evidence type="ECO:0000256" key="4">
    <source>
        <dbReference type="SAM" id="MobiDB-lite"/>
    </source>
</evidence>
<evidence type="ECO:0000256" key="2">
    <source>
        <dbReference type="ARBA" id="ARBA00023054"/>
    </source>
</evidence>
<evidence type="ECO:0000259" key="5">
    <source>
        <dbReference type="Pfam" id="PF25975"/>
    </source>
</evidence>
<dbReference type="InterPro" id="IPR050465">
    <property type="entry name" value="UPF0194_transport"/>
</dbReference>
<sequence>MESADNKDVVCKVRAGSKGFASTINWVIEDGARVEGGQLVMILDDSALQDQARAQRIALDQAYAAKVKAEKDYEITVEDNERLIAEAENTRLVAEIDLDKFVGLSFDPERLALSALVGAPAALAEGGDYKRQVDDLTGKVSLALSDVQQYQERASWADRMVRQKYMSAAQAQAEKSKLESSLESWRSLSRQRDLLLAYDRSKLLADFRSKVDNARRLVRQKELEASAKNVQAEIERKTKRSIYSQEGDKLKEIDDQIKECRIYAPQSGLVVYFKNESSRFGSSPQGLIEQGAQVKEGQKLLRIPNLDRMQVNTKVHEAMVSRIKGDIRVSTGLITGLRAGQLTAVDPFHRLVSQHEEMITDLAQQYRDFEYKTARKGQRATIRVDAFPEQSFAGRVRVVAGVASQTESWISDVKVYQTLVQIDDVVPGLKPDMTAEVTIHIEGLKDVLTVPLQAVVGGADLGAKRKLFVRTPTGYEEREVSLGLMNDRVVEVREGLVEGDEVVINPRVLMAPDNRTRTGIGGGEGTGGGKGGPPGAAGGGEKKAFDPSKKKGGGGAPGGAPPQGGQ</sequence>
<evidence type="ECO:0000313" key="7">
    <source>
        <dbReference type="Proteomes" id="UP000319576"/>
    </source>
</evidence>
<dbReference type="Pfam" id="PF25975">
    <property type="entry name" value="CzcB_C"/>
    <property type="match status" value="1"/>
</dbReference>
<feature type="compositionally biased region" description="Gly residues" evidence="4">
    <location>
        <begin position="553"/>
        <end position="566"/>
    </location>
</feature>
<evidence type="ECO:0000256" key="3">
    <source>
        <dbReference type="SAM" id="Coils"/>
    </source>
</evidence>
<dbReference type="Gene3D" id="2.40.30.170">
    <property type="match status" value="1"/>
</dbReference>
<feature type="domain" description="CzcB-like C-terminal circularly permuted SH3-like" evidence="5">
    <location>
        <begin position="461"/>
        <end position="503"/>
    </location>
</feature>